<dbReference type="RefSeq" id="WP_204708306.1">
    <property type="nucleotide sequence ID" value="NZ_JBHSZV010000062.1"/>
</dbReference>
<protein>
    <submittedName>
        <fullName evidence="9">Nitroreductase</fullName>
    </submittedName>
</protein>
<dbReference type="Gene3D" id="3.40.109.10">
    <property type="entry name" value="NADH Oxidase"/>
    <property type="match status" value="1"/>
</dbReference>
<keyword evidence="7" id="KW-0520">NAD</keyword>
<keyword evidence="3" id="KW-0285">Flavoprotein</keyword>
<dbReference type="Pfam" id="PF00881">
    <property type="entry name" value="Nitroreductase"/>
    <property type="match status" value="1"/>
</dbReference>
<dbReference type="PANTHER" id="PTHR43821">
    <property type="entry name" value="NAD(P)H NITROREDUCTASE YDJA-RELATED"/>
    <property type="match status" value="1"/>
</dbReference>
<proteinExistence type="inferred from homology"/>
<dbReference type="InterPro" id="IPR000415">
    <property type="entry name" value="Nitroreductase-like"/>
</dbReference>
<dbReference type="InterPro" id="IPR052530">
    <property type="entry name" value="NAD(P)H_nitroreductase"/>
</dbReference>
<dbReference type="CDD" id="cd02135">
    <property type="entry name" value="YdjA-like"/>
    <property type="match status" value="1"/>
</dbReference>
<evidence type="ECO:0000256" key="4">
    <source>
        <dbReference type="ARBA" id="ARBA00022643"/>
    </source>
</evidence>
<evidence type="ECO:0000313" key="9">
    <source>
        <dbReference type="EMBL" id="MFC7064078.1"/>
    </source>
</evidence>
<dbReference type="EMBL" id="JBHSZV010000062">
    <property type="protein sequence ID" value="MFC7064078.1"/>
    <property type="molecule type" value="Genomic_DNA"/>
</dbReference>
<keyword evidence="5" id="KW-0521">NADP</keyword>
<dbReference type="PANTHER" id="PTHR43821:SF1">
    <property type="entry name" value="NAD(P)H NITROREDUCTASE YDJA-RELATED"/>
    <property type="match status" value="1"/>
</dbReference>
<dbReference type="SUPFAM" id="SSF55469">
    <property type="entry name" value="FMN-dependent nitroreductase-like"/>
    <property type="match status" value="1"/>
</dbReference>
<keyword evidence="10" id="KW-1185">Reference proteome</keyword>
<evidence type="ECO:0000256" key="7">
    <source>
        <dbReference type="ARBA" id="ARBA00023027"/>
    </source>
</evidence>
<dbReference type="Proteomes" id="UP001596410">
    <property type="component" value="Unassembled WGS sequence"/>
</dbReference>
<evidence type="ECO:0000256" key="6">
    <source>
        <dbReference type="ARBA" id="ARBA00023002"/>
    </source>
</evidence>
<evidence type="ECO:0000256" key="1">
    <source>
        <dbReference type="ARBA" id="ARBA00001917"/>
    </source>
</evidence>
<sequence length="193" mass="22764">MELFEAVKERRSIHDFNRKRIEEEKLTEIFNIASWAPNHRLKEPWKVMLFQEKGTEKYANLVIQSYINNGLTEGYEEDKQEKMMEGIKQFLLNIPHHALIYMEKDKDLLRYEEDYAAVCAFIQNVQLIAWSYQIGVLWTTSPYIHDHSFIEGIGLNPRDHKIIGVLQMGYPKTIPRSKARSSVPIHFVKRALE</sequence>
<keyword evidence="6" id="KW-0560">Oxidoreductase</keyword>
<organism evidence="9 10">
    <name type="scientific">Halobacillus seohaensis</name>
    <dbReference type="NCBI Taxonomy" id="447421"/>
    <lineage>
        <taxon>Bacteria</taxon>
        <taxon>Bacillati</taxon>
        <taxon>Bacillota</taxon>
        <taxon>Bacilli</taxon>
        <taxon>Bacillales</taxon>
        <taxon>Bacillaceae</taxon>
        <taxon>Halobacillus</taxon>
    </lineage>
</organism>
<evidence type="ECO:0000256" key="5">
    <source>
        <dbReference type="ARBA" id="ARBA00022857"/>
    </source>
</evidence>
<evidence type="ECO:0000259" key="8">
    <source>
        <dbReference type="Pfam" id="PF00881"/>
    </source>
</evidence>
<comment type="similarity">
    <text evidence="2">Belongs to the nitroreductase family.</text>
</comment>
<evidence type="ECO:0000256" key="2">
    <source>
        <dbReference type="ARBA" id="ARBA00007118"/>
    </source>
</evidence>
<dbReference type="InterPro" id="IPR029479">
    <property type="entry name" value="Nitroreductase"/>
</dbReference>
<feature type="domain" description="Nitroreductase" evidence="8">
    <location>
        <begin position="7"/>
        <end position="170"/>
    </location>
</feature>
<keyword evidence="4" id="KW-0288">FMN</keyword>
<dbReference type="InterPro" id="IPR026021">
    <property type="entry name" value="YdjA-like"/>
</dbReference>
<name>A0ABW2EPF0_9BACI</name>
<evidence type="ECO:0000256" key="3">
    <source>
        <dbReference type="ARBA" id="ARBA00022630"/>
    </source>
</evidence>
<evidence type="ECO:0000313" key="10">
    <source>
        <dbReference type="Proteomes" id="UP001596410"/>
    </source>
</evidence>
<gene>
    <name evidence="9" type="ORF">ACFQIC_19980</name>
</gene>
<comment type="caution">
    <text evidence="9">The sequence shown here is derived from an EMBL/GenBank/DDBJ whole genome shotgun (WGS) entry which is preliminary data.</text>
</comment>
<comment type="cofactor">
    <cofactor evidence="1">
        <name>FMN</name>
        <dbReference type="ChEBI" id="CHEBI:58210"/>
    </cofactor>
</comment>
<accession>A0ABW2EPF0</accession>
<reference evidence="10" key="1">
    <citation type="journal article" date="2019" name="Int. J. Syst. Evol. Microbiol.">
        <title>The Global Catalogue of Microorganisms (GCM) 10K type strain sequencing project: providing services to taxonomists for standard genome sequencing and annotation.</title>
        <authorList>
            <consortium name="The Broad Institute Genomics Platform"/>
            <consortium name="The Broad Institute Genome Sequencing Center for Infectious Disease"/>
            <person name="Wu L."/>
            <person name="Ma J."/>
        </authorList>
    </citation>
    <scope>NUCLEOTIDE SEQUENCE [LARGE SCALE GENOMIC DNA]</scope>
    <source>
        <strain evidence="10">CGMCC 4.1621</strain>
    </source>
</reference>